<evidence type="ECO:0000259" key="1">
    <source>
        <dbReference type="Pfam" id="PF13460"/>
    </source>
</evidence>
<dbReference type="CDD" id="cd05243">
    <property type="entry name" value="SDR_a5"/>
    <property type="match status" value="1"/>
</dbReference>
<dbReference type="Pfam" id="PF13460">
    <property type="entry name" value="NAD_binding_10"/>
    <property type="match status" value="1"/>
</dbReference>
<dbReference type="Proteomes" id="UP000309128">
    <property type="component" value="Unassembled WGS sequence"/>
</dbReference>
<comment type="caution">
    <text evidence="2">The sequence shown here is derived from an EMBL/GenBank/DDBJ whole genome shotgun (WGS) entry which is preliminary data.</text>
</comment>
<dbReference type="InterPro" id="IPR016040">
    <property type="entry name" value="NAD(P)-bd_dom"/>
</dbReference>
<accession>A0A5S4FHY9</accession>
<name>A0A5S4FHY9_9ACTN</name>
<dbReference type="AlphaFoldDB" id="A0A5S4FHY9"/>
<reference evidence="2 3" key="1">
    <citation type="submission" date="2019-05" db="EMBL/GenBank/DDBJ databases">
        <title>Draft genome sequence of Nonomuraea turkmeniaca DSM 43926.</title>
        <authorList>
            <person name="Saricaoglu S."/>
            <person name="Isik K."/>
        </authorList>
    </citation>
    <scope>NUCLEOTIDE SEQUENCE [LARGE SCALE GENOMIC DNA]</scope>
    <source>
        <strain evidence="2 3">DSM 43926</strain>
    </source>
</reference>
<dbReference type="InterPro" id="IPR036291">
    <property type="entry name" value="NAD(P)-bd_dom_sf"/>
</dbReference>
<dbReference type="Gene3D" id="3.40.50.720">
    <property type="entry name" value="NAD(P)-binding Rossmann-like Domain"/>
    <property type="match status" value="1"/>
</dbReference>
<dbReference type="EMBL" id="VCKY01000061">
    <property type="protein sequence ID" value="TMR19929.1"/>
    <property type="molecule type" value="Genomic_DNA"/>
</dbReference>
<gene>
    <name evidence="2" type="ORF">ETD86_19485</name>
</gene>
<dbReference type="RefSeq" id="WP_138667580.1">
    <property type="nucleotide sequence ID" value="NZ_VCKY01000061.1"/>
</dbReference>
<sequence length="214" mass="22029">MRIIIAGGHGKIALRLAERLRSGAVGLVRNPAHVADVEATGAEAVVCDLEKASVDEVAEIVRGADAVVFAAGAGPGSGAARKDTVDRAASVLLADAAERAGVGRFIQISSMGAGKPPAPDRDEVWAAYIDAKTAAEEDLRRRDGLAWTILRPGRLTDEPGTGLVLLAPEVPPGPVPRDDVAEVIVALLNSPGTAGRTLELVSGETPIRSLAGRE</sequence>
<feature type="domain" description="NAD(P)-binding" evidence="1">
    <location>
        <begin position="7"/>
        <end position="191"/>
    </location>
</feature>
<evidence type="ECO:0000313" key="3">
    <source>
        <dbReference type="Proteomes" id="UP000309128"/>
    </source>
</evidence>
<dbReference type="SUPFAM" id="SSF51735">
    <property type="entry name" value="NAD(P)-binding Rossmann-fold domains"/>
    <property type="match status" value="1"/>
</dbReference>
<protein>
    <submittedName>
        <fullName evidence="2">SDR family oxidoreductase</fullName>
    </submittedName>
</protein>
<evidence type="ECO:0000313" key="2">
    <source>
        <dbReference type="EMBL" id="TMR19929.1"/>
    </source>
</evidence>
<dbReference type="OrthoDB" id="4248066at2"/>
<dbReference type="PANTHER" id="PTHR15020:SF50">
    <property type="entry name" value="UPF0659 PROTEIN YMR090W"/>
    <property type="match status" value="1"/>
</dbReference>
<organism evidence="2 3">
    <name type="scientific">Nonomuraea turkmeniaca</name>
    <dbReference type="NCBI Taxonomy" id="103838"/>
    <lineage>
        <taxon>Bacteria</taxon>
        <taxon>Bacillati</taxon>
        <taxon>Actinomycetota</taxon>
        <taxon>Actinomycetes</taxon>
        <taxon>Streptosporangiales</taxon>
        <taxon>Streptosporangiaceae</taxon>
        <taxon>Nonomuraea</taxon>
    </lineage>
</organism>
<dbReference type="PANTHER" id="PTHR15020">
    <property type="entry name" value="FLAVIN REDUCTASE-RELATED"/>
    <property type="match status" value="1"/>
</dbReference>
<keyword evidence="3" id="KW-1185">Reference proteome</keyword>
<proteinExistence type="predicted"/>